<organism evidence="1 2">
    <name type="scientific">Methanothermococcus okinawensis</name>
    <dbReference type="NCBI Taxonomy" id="155863"/>
    <lineage>
        <taxon>Archaea</taxon>
        <taxon>Methanobacteriati</taxon>
        <taxon>Methanobacteriota</taxon>
        <taxon>Methanomada group</taxon>
        <taxon>Methanococci</taxon>
        <taxon>Methanococcales</taxon>
        <taxon>Methanococcaceae</taxon>
        <taxon>Methanothermococcus</taxon>
    </lineage>
</organism>
<dbReference type="InterPro" id="IPR007548">
    <property type="entry name" value="DUF505"/>
</dbReference>
<accession>A0A832ZB97</accession>
<sequence>MFLKKRHLEILKLMKDVSKREELKSKLPEEFEVRIAELFILGFIEISGGDITFTDVGRRMLELIDKIPIEEIPDVYINSEIIKIMELLDKTGYVPESWNSLLLERYLADSEGLTEVGKEILNIYRESHPVVYLTPDILNFVKGMPKIGLYDELITYKNTKKQGDNILNALQAMRLLSISPTTEAGKAFATTVALKEVLKIASMVPKLTRALILRKEDFDAMRRGDFSEEMVDSGFCEKGEITALGQSMLNTYNEIGKTYQEITPVYVLEEEITVLKTIEIIKEKYETNPEVLPTYKEIRKRSGIEDLGEILHTLEFKELIRREVIKNKDTYWMTEFGEKIKDLGTVTTDGMKAITYPEHNDTPIAEWVLKGKEENVVDRGITDKGSFLLKFTRSIKRKPYLTKYDISALINMPVKRYIHRDELVELIQKHVGGEEEAIIKALNEAESKGLIRELQNKMLILTELGEGVKKAVEMGKVQELLSTKFAITPTTFNILLAIYNNRKEFDRVWREKSEIGAHKENEIILLAKLLPLTIDEIKKSLVILKNVGLIGKKGLTDAGVKLVESYLNFWRGMNT</sequence>
<gene>
    <name evidence="1" type="ORF">EYH15_03445</name>
</gene>
<protein>
    <submittedName>
        <fullName evidence="1">DUF505 domain-containing protein</fullName>
    </submittedName>
</protein>
<name>A0A832ZB97_9EURY</name>
<dbReference type="AlphaFoldDB" id="A0A832ZB97"/>
<reference evidence="1" key="1">
    <citation type="journal article" date="2020" name="ISME J.">
        <title>Gammaproteobacteria mediating utilization of methyl-, sulfur- and petroleum organic compounds in deep ocean hydrothermal plumes.</title>
        <authorList>
            <person name="Zhou Z."/>
            <person name="Liu Y."/>
            <person name="Pan J."/>
            <person name="Cron B.R."/>
            <person name="Toner B.M."/>
            <person name="Anantharaman K."/>
            <person name="Breier J.A."/>
            <person name="Dick G.J."/>
            <person name="Li M."/>
        </authorList>
    </citation>
    <scope>NUCLEOTIDE SEQUENCE</scope>
    <source>
        <strain evidence="1">SZUA-1453</strain>
    </source>
</reference>
<evidence type="ECO:0000313" key="1">
    <source>
        <dbReference type="EMBL" id="HIP84523.1"/>
    </source>
</evidence>
<dbReference type="Proteomes" id="UP000643554">
    <property type="component" value="Unassembled WGS sequence"/>
</dbReference>
<dbReference type="Pfam" id="PF04458">
    <property type="entry name" value="DUF505"/>
    <property type="match status" value="2"/>
</dbReference>
<comment type="caution">
    <text evidence="1">The sequence shown here is derived from an EMBL/GenBank/DDBJ whole genome shotgun (WGS) entry which is preliminary data.</text>
</comment>
<evidence type="ECO:0000313" key="2">
    <source>
        <dbReference type="Proteomes" id="UP000643554"/>
    </source>
</evidence>
<dbReference type="EMBL" id="DQUI01000063">
    <property type="protein sequence ID" value="HIP84523.1"/>
    <property type="molecule type" value="Genomic_DNA"/>
</dbReference>
<proteinExistence type="predicted"/>